<evidence type="ECO:0000259" key="16">
    <source>
        <dbReference type="SMART" id="SM00904"/>
    </source>
</evidence>
<dbReference type="FunFam" id="3.40.50.620:FF:000021">
    <property type="entry name" value="Riboflavin biosynthesis protein"/>
    <property type="match status" value="1"/>
</dbReference>
<dbReference type="GO" id="GO:0008531">
    <property type="term" value="F:riboflavin kinase activity"/>
    <property type="evidence" value="ECO:0007669"/>
    <property type="project" value="UniProtKB-UniRule"/>
</dbReference>
<keyword evidence="5 15" id="KW-0288">FMN</keyword>
<keyword evidence="10 15" id="KW-0274">FAD</keyword>
<dbReference type="RefSeq" id="WP_172459481.1">
    <property type="nucleotide sequence ID" value="NZ_UHIA01000004.1"/>
</dbReference>
<dbReference type="InterPro" id="IPR023468">
    <property type="entry name" value="Riboflavin_kinase"/>
</dbReference>
<evidence type="ECO:0000256" key="14">
    <source>
        <dbReference type="ARBA" id="ARBA00049494"/>
    </source>
</evidence>
<dbReference type="UniPathway" id="UPA00276">
    <property type="reaction ID" value="UER00406"/>
</dbReference>
<comment type="pathway">
    <text evidence="3 15">Cofactor biosynthesis; FMN biosynthesis; FMN from riboflavin (ATP route): step 1/1.</text>
</comment>
<keyword evidence="9 15" id="KW-0418">Kinase</keyword>
<evidence type="ECO:0000313" key="17">
    <source>
        <dbReference type="EMBL" id="SUO98118.1"/>
    </source>
</evidence>
<dbReference type="PIRSF" id="PIRSF004491">
    <property type="entry name" value="FAD_Synth"/>
    <property type="match status" value="1"/>
</dbReference>
<dbReference type="InterPro" id="IPR023465">
    <property type="entry name" value="Riboflavin_kinase_dom_sf"/>
</dbReference>
<dbReference type="UniPathway" id="UPA00277">
    <property type="reaction ID" value="UER00407"/>
</dbReference>
<comment type="pathway">
    <text evidence="2 15">Cofactor biosynthesis; FAD biosynthesis; FAD from FMN: step 1/1.</text>
</comment>
<comment type="similarity">
    <text evidence="15">Belongs to the ribF family.</text>
</comment>
<sequence>MQIHRWTSEFRFGQDCGLIIGNFDGVHRGHQAMIARLQAVCAAKSMPAVAMSFYPHPRTVVQGKAPALLSTLHDRAYWLAHYGISDWILVPFTPSFRRIGAEDFLRDYLQTKLRPHYLLVGDDFRFGYRGSGDWQLLSTFAAAQNYQLDSIDTFEHDGERVSSSAVRAALEAHDFALAQALLGHELTFTGRVRAGEGRGRALAARTANIHVPAHWCLPDGVYVVKMRVCNAQEAHWGVANLGGAPTFASTRRKLEVHLLEAQLDLYGHSVQVAFRHYLRPVQKFADSGALQKQIQQDIHAAKAFIAAQLNEG</sequence>
<dbReference type="AlphaFoldDB" id="A0A380N0Q8"/>
<comment type="function">
    <text evidence="1">Catalyzes the phosphorylation of riboflavin to FMN followed by the adenylation of FMN to FAD.</text>
</comment>
<evidence type="ECO:0000256" key="13">
    <source>
        <dbReference type="ARBA" id="ARBA00047880"/>
    </source>
</evidence>
<dbReference type="NCBIfam" id="TIGR00083">
    <property type="entry name" value="ribF"/>
    <property type="match status" value="1"/>
</dbReference>
<evidence type="ECO:0000256" key="10">
    <source>
        <dbReference type="ARBA" id="ARBA00022827"/>
    </source>
</evidence>
<evidence type="ECO:0000313" key="18">
    <source>
        <dbReference type="Proteomes" id="UP000254575"/>
    </source>
</evidence>
<evidence type="ECO:0000256" key="7">
    <source>
        <dbReference type="ARBA" id="ARBA00022695"/>
    </source>
</evidence>
<evidence type="ECO:0000256" key="15">
    <source>
        <dbReference type="PIRNR" id="PIRNR004491"/>
    </source>
</evidence>
<evidence type="ECO:0000256" key="11">
    <source>
        <dbReference type="ARBA" id="ARBA00022840"/>
    </source>
</evidence>
<dbReference type="EC" id="2.7.7.2" evidence="15"/>
<keyword evidence="8 15" id="KW-0547">Nucleotide-binding</keyword>
<proteinExistence type="inferred from homology"/>
<evidence type="ECO:0000256" key="1">
    <source>
        <dbReference type="ARBA" id="ARBA00002121"/>
    </source>
</evidence>
<dbReference type="InterPro" id="IPR015864">
    <property type="entry name" value="FAD_synthase"/>
</dbReference>
<evidence type="ECO:0000256" key="2">
    <source>
        <dbReference type="ARBA" id="ARBA00004726"/>
    </source>
</evidence>
<dbReference type="SUPFAM" id="SSF52374">
    <property type="entry name" value="Nucleotidylyl transferase"/>
    <property type="match status" value="1"/>
</dbReference>
<dbReference type="GO" id="GO:0006747">
    <property type="term" value="P:FAD biosynthetic process"/>
    <property type="evidence" value="ECO:0007669"/>
    <property type="project" value="UniProtKB-UniRule"/>
</dbReference>
<dbReference type="InterPro" id="IPR002606">
    <property type="entry name" value="Riboflavin_kinase_bac"/>
</dbReference>
<keyword evidence="18" id="KW-1185">Reference proteome</keyword>
<organism evidence="17 18">
    <name type="scientific">Suttonella indologenes</name>
    <dbReference type="NCBI Taxonomy" id="13276"/>
    <lineage>
        <taxon>Bacteria</taxon>
        <taxon>Pseudomonadati</taxon>
        <taxon>Pseudomonadota</taxon>
        <taxon>Gammaproteobacteria</taxon>
        <taxon>Cardiobacteriales</taxon>
        <taxon>Cardiobacteriaceae</taxon>
        <taxon>Suttonella</taxon>
    </lineage>
</organism>
<evidence type="ECO:0000256" key="6">
    <source>
        <dbReference type="ARBA" id="ARBA00022679"/>
    </source>
</evidence>
<dbReference type="Proteomes" id="UP000254575">
    <property type="component" value="Unassembled WGS sequence"/>
</dbReference>
<dbReference type="CDD" id="cd02064">
    <property type="entry name" value="FAD_synthetase_N"/>
    <property type="match status" value="1"/>
</dbReference>
<comment type="catalytic activity">
    <reaction evidence="14 15">
        <text>FMN + ATP + H(+) = FAD + diphosphate</text>
        <dbReference type="Rhea" id="RHEA:17237"/>
        <dbReference type="ChEBI" id="CHEBI:15378"/>
        <dbReference type="ChEBI" id="CHEBI:30616"/>
        <dbReference type="ChEBI" id="CHEBI:33019"/>
        <dbReference type="ChEBI" id="CHEBI:57692"/>
        <dbReference type="ChEBI" id="CHEBI:58210"/>
        <dbReference type="EC" id="2.7.7.2"/>
    </reaction>
</comment>
<reference evidence="17 18" key="1">
    <citation type="submission" date="2018-06" db="EMBL/GenBank/DDBJ databases">
        <authorList>
            <consortium name="Pathogen Informatics"/>
            <person name="Doyle S."/>
        </authorList>
    </citation>
    <scope>NUCLEOTIDE SEQUENCE [LARGE SCALE GENOMIC DNA]</scope>
    <source>
        <strain evidence="17 18">NCTC10717</strain>
    </source>
</reference>
<dbReference type="InterPro" id="IPR015865">
    <property type="entry name" value="Riboflavin_kinase_bac/euk"/>
</dbReference>
<feature type="domain" description="Riboflavin kinase" evidence="16">
    <location>
        <begin position="181"/>
        <end position="306"/>
    </location>
</feature>
<keyword evidence="4 15" id="KW-0285">Flavoprotein</keyword>
<dbReference type="Pfam" id="PF01687">
    <property type="entry name" value="Flavokinase"/>
    <property type="match status" value="1"/>
</dbReference>
<evidence type="ECO:0000256" key="9">
    <source>
        <dbReference type="ARBA" id="ARBA00022777"/>
    </source>
</evidence>
<keyword evidence="11 15" id="KW-0067">ATP-binding</keyword>
<evidence type="ECO:0000256" key="8">
    <source>
        <dbReference type="ARBA" id="ARBA00022741"/>
    </source>
</evidence>
<dbReference type="GO" id="GO:0005524">
    <property type="term" value="F:ATP binding"/>
    <property type="evidence" value="ECO:0007669"/>
    <property type="project" value="UniProtKB-UniRule"/>
</dbReference>
<keyword evidence="12" id="KW-0511">Multifunctional enzyme</keyword>
<dbReference type="PANTHER" id="PTHR22749:SF6">
    <property type="entry name" value="RIBOFLAVIN KINASE"/>
    <property type="match status" value="1"/>
</dbReference>
<dbReference type="Gene3D" id="3.40.50.620">
    <property type="entry name" value="HUPs"/>
    <property type="match status" value="1"/>
</dbReference>
<evidence type="ECO:0000256" key="5">
    <source>
        <dbReference type="ARBA" id="ARBA00022643"/>
    </source>
</evidence>
<evidence type="ECO:0000256" key="12">
    <source>
        <dbReference type="ARBA" id="ARBA00023268"/>
    </source>
</evidence>
<evidence type="ECO:0000256" key="4">
    <source>
        <dbReference type="ARBA" id="ARBA00022630"/>
    </source>
</evidence>
<dbReference type="GO" id="GO:0009398">
    <property type="term" value="P:FMN biosynthetic process"/>
    <property type="evidence" value="ECO:0007669"/>
    <property type="project" value="UniProtKB-UniRule"/>
</dbReference>
<keyword evidence="7 15" id="KW-0548">Nucleotidyltransferase</keyword>
<dbReference type="GO" id="GO:0003919">
    <property type="term" value="F:FMN adenylyltransferase activity"/>
    <property type="evidence" value="ECO:0007669"/>
    <property type="project" value="UniProtKB-UniRule"/>
</dbReference>
<accession>A0A380N0Q8</accession>
<dbReference type="Gene3D" id="2.40.30.30">
    <property type="entry name" value="Riboflavin kinase-like"/>
    <property type="match status" value="1"/>
</dbReference>
<dbReference type="SUPFAM" id="SSF82114">
    <property type="entry name" value="Riboflavin kinase-like"/>
    <property type="match status" value="1"/>
</dbReference>
<dbReference type="EMBL" id="UHIA01000004">
    <property type="protein sequence ID" value="SUO98118.1"/>
    <property type="molecule type" value="Genomic_DNA"/>
</dbReference>
<dbReference type="InterPro" id="IPR014729">
    <property type="entry name" value="Rossmann-like_a/b/a_fold"/>
</dbReference>
<name>A0A380N0Q8_9GAMM</name>
<gene>
    <name evidence="17" type="primary">ribF</name>
    <name evidence="17" type="ORF">NCTC10717_01859</name>
</gene>
<keyword evidence="6 15" id="KW-0808">Transferase</keyword>
<protein>
    <recommendedName>
        <fullName evidence="15">Riboflavin biosynthesis protein</fullName>
    </recommendedName>
    <domain>
        <recommendedName>
            <fullName evidence="15">Riboflavin kinase</fullName>
            <ecNumber evidence="15">2.7.1.26</ecNumber>
        </recommendedName>
        <alternativeName>
            <fullName evidence="15">Flavokinase</fullName>
        </alternativeName>
    </domain>
    <domain>
        <recommendedName>
            <fullName evidence="15">FMN adenylyltransferase</fullName>
            <ecNumber evidence="15">2.7.7.2</ecNumber>
        </recommendedName>
        <alternativeName>
            <fullName evidence="15">FAD pyrophosphorylase</fullName>
        </alternativeName>
        <alternativeName>
            <fullName evidence="15">FAD synthase</fullName>
        </alternativeName>
    </domain>
</protein>
<dbReference type="Pfam" id="PF06574">
    <property type="entry name" value="FAD_syn"/>
    <property type="match status" value="1"/>
</dbReference>
<dbReference type="SMART" id="SM00904">
    <property type="entry name" value="Flavokinase"/>
    <property type="match status" value="1"/>
</dbReference>
<dbReference type="PANTHER" id="PTHR22749">
    <property type="entry name" value="RIBOFLAVIN KINASE/FMN ADENYLYLTRANSFERASE"/>
    <property type="match status" value="1"/>
</dbReference>
<dbReference type="GO" id="GO:0009231">
    <property type="term" value="P:riboflavin biosynthetic process"/>
    <property type="evidence" value="ECO:0007669"/>
    <property type="project" value="InterPro"/>
</dbReference>
<evidence type="ECO:0000256" key="3">
    <source>
        <dbReference type="ARBA" id="ARBA00005201"/>
    </source>
</evidence>
<dbReference type="EC" id="2.7.1.26" evidence="15"/>
<comment type="catalytic activity">
    <reaction evidence="13 15">
        <text>riboflavin + ATP = FMN + ADP + H(+)</text>
        <dbReference type="Rhea" id="RHEA:14357"/>
        <dbReference type="ChEBI" id="CHEBI:15378"/>
        <dbReference type="ChEBI" id="CHEBI:30616"/>
        <dbReference type="ChEBI" id="CHEBI:57986"/>
        <dbReference type="ChEBI" id="CHEBI:58210"/>
        <dbReference type="ChEBI" id="CHEBI:456216"/>
        <dbReference type="EC" id="2.7.1.26"/>
    </reaction>
</comment>